<protein>
    <submittedName>
        <fullName evidence="2">Uncharacterized protein</fullName>
    </submittedName>
</protein>
<evidence type="ECO:0000256" key="1">
    <source>
        <dbReference type="SAM" id="MobiDB-lite"/>
    </source>
</evidence>
<reference evidence="2 3" key="1">
    <citation type="submission" date="2024-03" db="EMBL/GenBank/DDBJ databases">
        <title>A high-quality draft genome sequence of Diaporthe vaccinii, a causative agent of upright dieback and viscid rot disease in cranberry plants.</title>
        <authorList>
            <person name="Sarrasin M."/>
            <person name="Lang B.F."/>
            <person name="Burger G."/>
        </authorList>
    </citation>
    <scope>NUCLEOTIDE SEQUENCE [LARGE SCALE GENOMIC DNA]</scope>
    <source>
        <strain evidence="2 3">IS7</strain>
    </source>
</reference>
<organism evidence="2 3">
    <name type="scientific">Diaporthe vaccinii</name>
    <dbReference type="NCBI Taxonomy" id="105482"/>
    <lineage>
        <taxon>Eukaryota</taxon>
        <taxon>Fungi</taxon>
        <taxon>Dikarya</taxon>
        <taxon>Ascomycota</taxon>
        <taxon>Pezizomycotina</taxon>
        <taxon>Sordariomycetes</taxon>
        <taxon>Sordariomycetidae</taxon>
        <taxon>Diaporthales</taxon>
        <taxon>Diaporthaceae</taxon>
        <taxon>Diaporthe</taxon>
        <taxon>Diaporthe eres species complex</taxon>
    </lineage>
</organism>
<comment type="caution">
    <text evidence="2">The sequence shown here is derived from an EMBL/GenBank/DDBJ whole genome shotgun (WGS) entry which is preliminary data.</text>
</comment>
<evidence type="ECO:0000313" key="3">
    <source>
        <dbReference type="Proteomes" id="UP001600888"/>
    </source>
</evidence>
<feature type="compositionally biased region" description="Basic and acidic residues" evidence="1">
    <location>
        <begin position="90"/>
        <end position="99"/>
    </location>
</feature>
<gene>
    <name evidence="2" type="ORF">FJTKL_02268</name>
</gene>
<dbReference type="Proteomes" id="UP001600888">
    <property type="component" value="Unassembled WGS sequence"/>
</dbReference>
<feature type="region of interest" description="Disordered" evidence="1">
    <location>
        <begin position="81"/>
        <end position="113"/>
    </location>
</feature>
<accession>A0ABR4F3H4</accession>
<dbReference type="EMBL" id="JBAWTH010000013">
    <property type="protein sequence ID" value="KAL2289251.1"/>
    <property type="molecule type" value="Genomic_DNA"/>
</dbReference>
<sequence length="195" mass="21828">MHISFGGWMREVTGLDLMGALSTATAPRTTRPPPSFDGCNWVAIQYPVHPSVARILPMQIGEKEIPIITCRCNQKEVSFYPFPRQQPPRLDSRPVDQHRHQLNPGPAEFGQKPGKRIAVEQESRTSSNEAEEYSSGEIKARQIRGSSAAAHKLTSRGLTYTYTHIHNVLLNITGARRRSNTIISTHRPHISRVEG</sequence>
<name>A0ABR4F3H4_9PEZI</name>
<proteinExistence type="predicted"/>
<keyword evidence="3" id="KW-1185">Reference proteome</keyword>
<evidence type="ECO:0000313" key="2">
    <source>
        <dbReference type="EMBL" id="KAL2289251.1"/>
    </source>
</evidence>